<reference evidence="3 4" key="1">
    <citation type="journal article" date="2020" name="Genome Biol. Evol.">
        <title>A new high-quality draft genome assembly of the Chinese cordyceps Ophiocordyceps sinensis.</title>
        <authorList>
            <person name="Shu R."/>
            <person name="Zhang J."/>
            <person name="Meng Q."/>
            <person name="Zhang H."/>
            <person name="Zhou G."/>
            <person name="Li M."/>
            <person name="Wu P."/>
            <person name="Zhao Y."/>
            <person name="Chen C."/>
            <person name="Qin Q."/>
        </authorList>
    </citation>
    <scope>NUCLEOTIDE SEQUENCE [LARGE SCALE GENOMIC DNA]</scope>
    <source>
        <strain evidence="3 4">IOZ07</strain>
    </source>
</reference>
<protein>
    <submittedName>
        <fullName evidence="3">Uncharacterized protein</fullName>
    </submittedName>
</protein>
<sequence length="340" mass="37153">MVTALAAGFRAARLELEYLTPGELVLPLSSHGAQVLDLLLSRLRVLAKEVQEDEATIDEYHEIEQSLRKQLDARVSVIEGLKLEMYKAEGIFSEKNAMIKELRVGNQRLNGAVAGYTRDIAELEKLIERMEQDAQAIKGTNQARQQSDRQTLAAKEASIAELEEKLQDAMRRTTSLQLEISNAQDSSTRHVVALNKQHGAALALRDARVLELRYEVERVNDSLKAAHDVIRELRVDKGHAEAQLRGDGQKAKAAMGAIKDELQRVLHMSQSFLDEAPEAEGCSGDAAAGYGDAADQAPSAAAPRPVVRPGGFLAAPPVRRGSRKMPGRCDSGTGEDDMDI</sequence>
<organism evidence="3 4">
    <name type="scientific">Ophiocordyceps sinensis</name>
    <dbReference type="NCBI Taxonomy" id="72228"/>
    <lineage>
        <taxon>Eukaryota</taxon>
        <taxon>Fungi</taxon>
        <taxon>Dikarya</taxon>
        <taxon>Ascomycota</taxon>
        <taxon>Pezizomycotina</taxon>
        <taxon>Sordariomycetes</taxon>
        <taxon>Hypocreomycetidae</taxon>
        <taxon>Hypocreales</taxon>
        <taxon>Ophiocordycipitaceae</taxon>
        <taxon>Ophiocordyceps</taxon>
    </lineage>
</organism>
<evidence type="ECO:0000313" key="4">
    <source>
        <dbReference type="Proteomes" id="UP000557566"/>
    </source>
</evidence>
<dbReference type="Proteomes" id="UP000557566">
    <property type="component" value="Unassembled WGS sequence"/>
</dbReference>
<feature type="coiled-coil region" evidence="1">
    <location>
        <begin position="106"/>
        <end position="179"/>
    </location>
</feature>
<keyword evidence="1" id="KW-0175">Coiled coil</keyword>
<name>A0A8H4PPI8_9HYPO</name>
<accession>A0A8H4PPI8</accession>
<evidence type="ECO:0000313" key="3">
    <source>
        <dbReference type="EMBL" id="KAF4508065.1"/>
    </source>
</evidence>
<feature type="compositionally biased region" description="Low complexity" evidence="2">
    <location>
        <begin position="284"/>
        <end position="309"/>
    </location>
</feature>
<gene>
    <name evidence="3" type="ORF">G6O67_004493</name>
</gene>
<keyword evidence="4" id="KW-1185">Reference proteome</keyword>
<comment type="caution">
    <text evidence="3">The sequence shown here is derived from an EMBL/GenBank/DDBJ whole genome shotgun (WGS) entry which is preliminary data.</text>
</comment>
<dbReference type="OrthoDB" id="3532430at2759"/>
<evidence type="ECO:0000256" key="2">
    <source>
        <dbReference type="SAM" id="MobiDB-lite"/>
    </source>
</evidence>
<feature type="region of interest" description="Disordered" evidence="2">
    <location>
        <begin position="278"/>
        <end position="340"/>
    </location>
</feature>
<dbReference type="EMBL" id="JAAVMX010000005">
    <property type="protein sequence ID" value="KAF4508065.1"/>
    <property type="molecule type" value="Genomic_DNA"/>
</dbReference>
<evidence type="ECO:0000256" key="1">
    <source>
        <dbReference type="SAM" id="Coils"/>
    </source>
</evidence>
<proteinExistence type="predicted"/>
<dbReference type="AlphaFoldDB" id="A0A8H4PPI8"/>